<comment type="caution">
    <text evidence="2">The sequence shown here is derived from an EMBL/GenBank/DDBJ whole genome shotgun (WGS) entry which is preliminary data.</text>
</comment>
<reference evidence="2" key="2">
    <citation type="submission" date="2023-06" db="EMBL/GenBank/DDBJ databases">
        <authorList>
            <consortium name="Lawrence Berkeley National Laboratory"/>
            <person name="Haridas S."/>
            <person name="Hensen N."/>
            <person name="Bonometti L."/>
            <person name="Westerberg I."/>
            <person name="Brannstrom I.O."/>
            <person name="Guillou S."/>
            <person name="Cros-Aarteil S."/>
            <person name="Calhoun S."/>
            <person name="Kuo A."/>
            <person name="Mondo S."/>
            <person name="Pangilinan J."/>
            <person name="Riley R."/>
            <person name="Labutti K."/>
            <person name="Andreopoulos B."/>
            <person name="Lipzen A."/>
            <person name="Chen C."/>
            <person name="Yanf M."/>
            <person name="Daum C."/>
            <person name="Ng V."/>
            <person name="Clum A."/>
            <person name="Steindorff A."/>
            <person name="Ohm R."/>
            <person name="Martin F."/>
            <person name="Silar P."/>
            <person name="Natvig D."/>
            <person name="Lalanne C."/>
            <person name="Gautier V."/>
            <person name="Ament-Velasquez S.L."/>
            <person name="Kruys A."/>
            <person name="Hutchinson M.I."/>
            <person name="Powell A.J."/>
            <person name="Barry K."/>
            <person name="Miller A.N."/>
            <person name="Grigoriev I.V."/>
            <person name="Debuchy R."/>
            <person name="Gladieux P."/>
            <person name="Thoren M.H."/>
            <person name="Johannesson H."/>
        </authorList>
    </citation>
    <scope>NUCLEOTIDE SEQUENCE</scope>
    <source>
        <strain evidence="2">CBS 955.72</strain>
    </source>
</reference>
<organism evidence="2 3">
    <name type="scientific">Lasiosphaeria hispida</name>
    <dbReference type="NCBI Taxonomy" id="260671"/>
    <lineage>
        <taxon>Eukaryota</taxon>
        <taxon>Fungi</taxon>
        <taxon>Dikarya</taxon>
        <taxon>Ascomycota</taxon>
        <taxon>Pezizomycotina</taxon>
        <taxon>Sordariomycetes</taxon>
        <taxon>Sordariomycetidae</taxon>
        <taxon>Sordariales</taxon>
        <taxon>Lasiosphaeriaceae</taxon>
        <taxon>Lasiosphaeria</taxon>
    </lineage>
</organism>
<dbReference type="AlphaFoldDB" id="A0AAJ0HCU8"/>
<dbReference type="EMBL" id="JAUIQD010000006">
    <property type="protein sequence ID" value="KAK3347202.1"/>
    <property type="molecule type" value="Genomic_DNA"/>
</dbReference>
<dbReference type="Pfam" id="PF11093">
    <property type="entry name" value="Mitochondr_Som1"/>
    <property type="match status" value="1"/>
</dbReference>
<sequence length="126" mass="14073">MAPPCRSFPASDLPLAVQVGLNGKLRKTDDGRRIDLVKDCELFEFVQYECLVTRPEVRNSPVECWPVQRLFRRCQDKKGKFTVETTAWEGATAAAAATSTKTELQQDKSVPSFGKQNHSVEISKSV</sequence>
<protein>
    <recommendedName>
        <fullName evidence="4">Mitochondrial export protein Som1</fullName>
    </recommendedName>
</protein>
<dbReference type="Proteomes" id="UP001275084">
    <property type="component" value="Unassembled WGS sequence"/>
</dbReference>
<dbReference type="GO" id="GO:0042720">
    <property type="term" value="C:mitochondrial inner membrane peptidase complex"/>
    <property type="evidence" value="ECO:0007669"/>
    <property type="project" value="InterPro"/>
</dbReference>
<evidence type="ECO:0000313" key="3">
    <source>
        <dbReference type="Proteomes" id="UP001275084"/>
    </source>
</evidence>
<evidence type="ECO:0000256" key="1">
    <source>
        <dbReference type="SAM" id="MobiDB-lite"/>
    </source>
</evidence>
<accession>A0AAJ0HCU8</accession>
<evidence type="ECO:0008006" key="4">
    <source>
        <dbReference type="Google" id="ProtNLM"/>
    </source>
</evidence>
<feature type="compositionally biased region" description="Polar residues" evidence="1">
    <location>
        <begin position="114"/>
        <end position="126"/>
    </location>
</feature>
<keyword evidence="3" id="KW-1185">Reference proteome</keyword>
<feature type="region of interest" description="Disordered" evidence="1">
    <location>
        <begin position="99"/>
        <end position="126"/>
    </location>
</feature>
<evidence type="ECO:0000313" key="2">
    <source>
        <dbReference type="EMBL" id="KAK3347202.1"/>
    </source>
</evidence>
<reference evidence="2" key="1">
    <citation type="journal article" date="2023" name="Mol. Phylogenet. Evol.">
        <title>Genome-scale phylogeny and comparative genomics of the fungal order Sordariales.</title>
        <authorList>
            <person name="Hensen N."/>
            <person name="Bonometti L."/>
            <person name="Westerberg I."/>
            <person name="Brannstrom I.O."/>
            <person name="Guillou S."/>
            <person name="Cros-Aarteil S."/>
            <person name="Calhoun S."/>
            <person name="Haridas S."/>
            <person name="Kuo A."/>
            <person name="Mondo S."/>
            <person name="Pangilinan J."/>
            <person name="Riley R."/>
            <person name="LaButti K."/>
            <person name="Andreopoulos B."/>
            <person name="Lipzen A."/>
            <person name="Chen C."/>
            <person name="Yan M."/>
            <person name="Daum C."/>
            <person name="Ng V."/>
            <person name="Clum A."/>
            <person name="Steindorff A."/>
            <person name="Ohm R.A."/>
            <person name="Martin F."/>
            <person name="Silar P."/>
            <person name="Natvig D.O."/>
            <person name="Lalanne C."/>
            <person name="Gautier V."/>
            <person name="Ament-Velasquez S.L."/>
            <person name="Kruys A."/>
            <person name="Hutchinson M.I."/>
            <person name="Powell A.J."/>
            <person name="Barry K."/>
            <person name="Miller A.N."/>
            <person name="Grigoriev I.V."/>
            <person name="Debuchy R."/>
            <person name="Gladieux P."/>
            <person name="Hiltunen Thoren M."/>
            <person name="Johannesson H."/>
        </authorList>
    </citation>
    <scope>NUCLEOTIDE SEQUENCE</scope>
    <source>
        <strain evidence="2">CBS 955.72</strain>
    </source>
</reference>
<name>A0AAJ0HCU8_9PEZI</name>
<dbReference type="InterPro" id="IPR024645">
    <property type="entry name" value="Mitochondr_Som1"/>
</dbReference>
<gene>
    <name evidence="2" type="ORF">B0T25DRAFT_553889</name>
</gene>
<proteinExistence type="predicted"/>